<dbReference type="Proteomes" id="UP000007718">
    <property type="component" value="Chromosome"/>
</dbReference>
<proteinExistence type="predicted"/>
<feature type="domain" description="BPP" evidence="2">
    <location>
        <begin position="32"/>
        <end position="375"/>
    </location>
</feature>
<dbReference type="EMBL" id="CP002536">
    <property type="protein sequence ID" value="ADY26010.1"/>
    <property type="molecule type" value="Genomic_DNA"/>
</dbReference>
<dbReference type="eggNOG" id="COG4247">
    <property type="taxonomic scope" value="Bacteria"/>
</dbReference>
<evidence type="ECO:0000313" key="3">
    <source>
        <dbReference type="EMBL" id="ADY26010.1"/>
    </source>
</evidence>
<organism evidence="3 4">
    <name type="scientific">Deinococcus proteolyticus (strain ATCC 35074 / DSM 20540 / JCM 6276 / NBRC 101906 / NCIMB 13154 / VKM Ac-1939 / CCM 2703 / MRP)</name>
    <dbReference type="NCBI Taxonomy" id="693977"/>
    <lineage>
        <taxon>Bacteria</taxon>
        <taxon>Thermotogati</taxon>
        <taxon>Deinococcota</taxon>
        <taxon>Deinococci</taxon>
        <taxon>Deinococcales</taxon>
        <taxon>Deinococcaceae</taxon>
        <taxon>Deinococcus</taxon>
    </lineage>
</organism>
<dbReference type="Pfam" id="PF02333">
    <property type="entry name" value="Phytase"/>
    <property type="match status" value="1"/>
</dbReference>
<reference evidence="4" key="1">
    <citation type="submission" date="2011-02" db="EMBL/GenBank/DDBJ databases">
        <title>The complete sequence of chromosome of Deinococcus proteolyticus DSM 20540.</title>
        <authorList>
            <consortium name="US DOE Joint Genome Institute (JGI-PGF)"/>
            <person name="Lucas S."/>
            <person name="Copeland A."/>
            <person name="Lapidus A."/>
            <person name="Bruce D."/>
            <person name="Goodwin L."/>
            <person name="Pitluck S."/>
            <person name="Kyrpides N."/>
            <person name="Mavromatis K."/>
            <person name="Pagani I."/>
            <person name="Ivanova N."/>
            <person name="Ovchinnikova G."/>
            <person name="Zeytun A."/>
            <person name="Detter J.C."/>
            <person name="Han C."/>
            <person name="Land M."/>
            <person name="Hauser L."/>
            <person name="Markowitz V."/>
            <person name="Cheng J.-F."/>
            <person name="Hugenholtz P."/>
            <person name="Woyke T."/>
            <person name="Wu D."/>
            <person name="Pukall R."/>
            <person name="Steenblock K."/>
            <person name="Brambilla E."/>
            <person name="Klenk H.-P."/>
            <person name="Eisen J.A."/>
        </authorList>
    </citation>
    <scope>NUCLEOTIDE SEQUENCE [LARGE SCALE GENOMIC DNA]</scope>
    <source>
        <strain evidence="4">ATCC 35074 / DSM 20540 / JCM 6276 / NBRC 101906 / NCIMB 13154 / VKM Ac-1939 / CCM 2703 / MRP</strain>
    </source>
</reference>
<protein>
    <submittedName>
        <fullName evidence="3">3-phytase</fullName>
        <ecNumber evidence="3">3.1.3.8</ecNumber>
    </submittedName>
</protein>
<gene>
    <name evidence="3" type="ordered locus">Deipr_0854</name>
</gene>
<dbReference type="STRING" id="693977.Deipr_0854"/>
<keyword evidence="4" id="KW-1185">Reference proteome</keyword>
<dbReference type="KEGG" id="dpt:Deipr_0854"/>
<evidence type="ECO:0000259" key="2">
    <source>
        <dbReference type="PROSITE" id="PS51662"/>
    </source>
</evidence>
<dbReference type="PROSITE" id="PS51662">
    <property type="entry name" value="BP_PHYTASE"/>
    <property type="match status" value="1"/>
</dbReference>
<feature type="signal peptide" evidence="1">
    <location>
        <begin position="1"/>
        <end position="19"/>
    </location>
</feature>
<dbReference type="InterPro" id="IPR011042">
    <property type="entry name" value="6-blade_b-propeller_TolB-like"/>
</dbReference>
<feature type="chain" id="PRO_5003257749" evidence="1">
    <location>
        <begin position="20"/>
        <end position="381"/>
    </location>
</feature>
<evidence type="ECO:0000256" key="1">
    <source>
        <dbReference type="SAM" id="SignalP"/>
    </source>
</evidence>
<dbReference type="Gene3D" id="2.120.10.30">
    <property type="entry name" value="TolB, C-terminal domain"/>
    <property type="match status" value="1"/>
</dbReference>
<keyword evidence="1" id="KW-0732">Signal</keyword>
<reference evidence="3 4" key="2">
    <citation type="journal article" date="2012" name="Stand. Genomic Sci.">
        <title>Complete genome sequence of the orange-red pigmented, radioresistant Deinococcus proteolyticus type strain (MRP(T)).</title>
        <authorList>
            <person name="Copeland A."/>
            <person name="Zeytun A."/>
            <person name="Yassawong M."/>
            <person name="Nolan M."/>
            <person name="Lucas S."/>
            <person name="Hammon N."/>
            <person name="Deshpande S."/>
            <person name="Cheng J.F."/>
            <person name="Han C."/>
            <person name="Tapia R."/>
            <person name="Goodwin L.A."/>
            <person name="Pitluck S."/>
            <person name="Mavromatis K."/>
            <person name="Liolios K."/>
            <person name="Pagani I."/>
            <person name="Ivanova N."/>
            <person name="Mikhailova N."/>
            <person name="Pati A."/>
            <person name="Chen A."/>
            <person name="Palaniappan K."/>
            <person name="Land M."/>
            <person name="Hauser L."/>
            <person name="Jeffries C.D."/>
            <person name="Brambilla E.M."/>
            <person name="Rohde M."/>
            <person name="Sikorski J."/>
            <person name="Pukall R."/>
            <person name="Goker M."/>
            <person name="Detter J.C."/>
            <person name="Woyke T."/>
            <person name="Bristow J."/>
            <person name="Eisen J.A."/>
            <person name="Markowitz V."/>
            <person name="Hugenholtz P."/>
            <person name="Kyrpides N.C."/>
            <person name="Klenk H.P."/>
            <person name="Lapidus A."/>
        </authorList>
    </citation>
    <scope>NUCLEOTIDE SEQUENCE [LARGE SCALE GENOMIC DNA]</scope>
    <source>
        <strain evidence="4">ATCC 35074 / DSM 20540 / JCM 6276 / NBRC 101906 / NCIMB 13154 / VKM Ac-1939 / CCM 2703 / MRP</strain>
    </source>
</reference>
<keyword evidence="3" id="KW-0378">Hydrolase</keyword>
<sequence>MSRFIRPLLLVSLCAGVCACAPVATGPASPQAQTGAGALPVVEARAQTAPVGDPADSDDPAIWVDAAEPARSFVIATRKEGGLTVFDLKGQTIQDLNPGGVRYNNVDLVRGFRLGGETVDLAVTSDRKGDRVAAFVIDPQTRTLREVTSPATPLLFSPGPGTDGKRTAYGLAAYRTAAGEDRVLVSQNGFPVVGEFELYDDGQGVSVRPVRRLELPAALPGLTVDDPQFEGMVVDAEQGVAFLGQEQIGVWRWDLDGRRSVLLDQVAPLAPRLHADVEGLTLVRGSGGRGYLLVSSQGSNAYAVYSRDGKRYFGSFQVTAGSDLVQDSDGADAVLTPLGSDYPGGLLVVQDGEAGGAEGQTNFKLVSWADVERALNLPDVR</sequence>
<dbReference type="RefSeq" id="WP_013614619.1">
    <property type="nucleotide sequence ID" value="NC_015161.1"/>
</dbReference>
<dbReference type="GO" id="GO:0016158">
    <property type="term" value="F:inositol hexakisphosphate 3-phosphatase activity"/>
    <property type="evidence" value="ECO:0007669"/>
    <property type="project" value="UniProtKB-EC"/>
</dbReference>
<dbReference type="InterPro" id="IPR003431">
    <property type="entry name" value="B-propeller_Phytase"/>
</dbReference>
<evidence type="ECO:0000313" key="4">
    <source>
        <dbReference type="Proteomes" id="UP000007718"/>
    </source>
</evidence>
<name>F0RMG0_DEIPM</name>
<dbReference type="PROSITE" id="PS51257">
    <property type="entry name" value="PROKAR_LIPOPROTEIN"/>
    <property type="match status" value="1"/>
</dbReference>
<dbReference type="SUPFAM" id="SSF50956">
    <property type="entry name" value="Thermostable phytase (3-phytase)"/>
    <property type="match status" value="1"/>
</dbReference>
<dbReference type="HOGENOM" id="CLU_044211_0_0_0"/>
<dbReference type="EC" id="3.1.3.8" evidence="3"/>
<accession>F0RMG0</accession>
<dbReference type="OrthoDB" id="292013at2"/>
<dbReference type="AlphaFoldDB" id="F0RMG0"/>